<dbReference type="PANTHER" id="PTHR33365:SF4">
    <property type="entry name" value="CYCLOCHLOROTINE BIOSYNTHESIS PROTEIN O"/>
    <property type="match status" value="1"/>
</dbReference>
<dbReference type="Proteomes" id="UP000324241">
    <property type="component" value="Unassembled WGS sequence"/>
</dbReference>
<organism evidence="3 4">
    <name type="scientific">Aspergillus tanneri</name>
    <dbReference type="NCBI Taxonomy" id="1220188"/>
    <lineage>
        <taxon>Eukaryota</taxon>
        <taxon>Fungi</taxon>
        <taxon>Dikarya</taxon>
        <taxon>Ascomycota</taxon>
        <taxon>Pezizomycotina</taxon>
        <taxon>Eurotiomycetes</taxon>
        <taxon>Eurotiomycetidae</taxon>
        <taxon>Eurotiales</taxon>
        <taxon>Aspergillaceae</taxon>
        <taxon>Aspergillus</taxon>
        <taxon>Aspergillus subgen. Circumdati</taxon>
    </lineage>
</organism>
<evidence type="ECO:0000256" key="2">
    <source>
        <dbReference type="ARBA" id="ARBA00035112"/>
    </source>
</evidence>
<dbReference type="PANTHER" id="PTHR33365">
    <property type="entry name" value="YALI0B05434P"/>
    <property type="match status" value="1"/>
</dbReference>
<gene>
    <name evidence="3" type="ORF">ATNIH1004_009575</name>
</gene>
<dbReference type="Pfam" id="PF11807">
    <property type="entry name" value="UstYa"/>
    <property type="match status" value="1"/>
</dbReference>
<comment type="caution">
    <text evidence="3">The sequence shown here is derived from an EMBL/GenBank/DDBJ whole genome shotgun (WGS) entry which is preliminary data.</text>
</comment>
<dbReference type="RefSeq" id="XP_033422184.1">
    <property type="nucleotide sequence ID" value="XM_033574166.1"/>
</dbReference>
<comment type="pathway">
    <text evidence="1">Mycotoxin biosynthesis.</text>
</comment>
<protein>
    <submittedName>
        <fullName evidence="3">Uncharacterized protein</fullName>
    </submittedName>
</protein>
<reference evidence="3 4" key="1">
    <citation type="submission" date="2019-08" db="EMBL/GenBank/DDBJ databases">
        <title>The genome sequence of a newly discovered highly antifungal drug resistant Aspergillus species, Aspergillus tanneri NIH 1004.</title>
        <authorList>
            <person name="Mounaud S."/>
            <person name="Singh I."/>
            <person name="Joardar V."/>
            <person name="Pakala S."/>
            <person name="Pakala S."/>
            <person name="Venepally P."/>
            <person name="Chung J.K."/>
            <person name="Losada L."/>
            <person name="Nierman W.C."/>
        </authorList>
    </citation>
    <scope>NUCLEOTIDE SEQUENCE [LARGE SCALE GENOMIC DNA]</scope>
    <source>
        <strain evidence="3 4">NIH1004</strain>
    </source>
</reference>
<dbReference type="EMBL" id="QUQM01000005">
    <property type="protein sequence ID" value="KAA8642822.1"/>
    <property type="molecule type" value="Genomic_DNA"/>
</dbReference>
<dbReference type="AlphaFoldDB" id="A0A5M9M706"/>
<evidence type="ECO:0000313" key="3">
    <source>
        <dbReference type="EMBL" id="KAA8642822.1"/>
    </source>
</evidence>
<dbReference type="GO" id="GO:0043386">
    <property type="term" value="P:mycotoxin biosynthetic process"/>
    <property type="evidence" value="ECO:0007669"/>
    <property type="project" value="InterPro"/>
</dbReference>
<comment type="similarity">
    <text evidence="2">Belongs to the ustYa family.</text>
</comment>
<evidence type="ECO:0000256" key="1">
    <source>
        <dbReference type="ARBA" id="ARBA00004685"/>
    </source>
</evidence>
<name>A0A5M9M706_9EURO</name>
<dbReference type="InterPro" id="IPR021765">
    <property type="entry name" value="UstYa-like"/>
</dbReference>
<accession>A0A5M9M706</accession>
<dbReference type="OrthoDB" id="3687641at2759"/>
<proteinExistence type="inferred from homology"/>
<dbReference type="GeneID" id="54332277"/>
<sequence length="239" mass="25818">MHRALVQAKRCLLPLEFEGAADAIEYHTVILQPSGFGEDGAPMTPFEGRPTPALDALWHNLSSVGIYEITPEENARLTWPTEETPGKVGEHYIQIEVFHQLHCLNFLRKQVYQVPDLDILESHEKHVPSTILAAATAGASVAVQIGLSVVVGIATDLGNSLIYDTASGADVSWKDVDVNAVIVLMFGVGDLLVDTLRNPHKRRSNAVKKIKTSLADEQVTLALANLSPAKAPQTGSALD</sequence>
<evidence type="ECO:0000313" key="4">
    <source>
        <dbReference type="Proteomes" id="UP000324241"/>
    </source>
</evidence>